<reference evidence="1 2" key="1">
    <citation type="submission" date="2018-06" db="EMBL/GenBank/DDBJ databases">
        <title>Genomic Encyclopedia of Type Strains, Phase III (KMG-III): the genomes of soil and plant-associated and newly described type strains.</title>
        <authorList>
            <person name="Whitman W."/>
        </authorList>
    </citation>
    <scope>NUCLEOTIDE SEQUENCE [LARGE SCALE GENOMIC DNA]</scope>
    <source>
        <strain evidence="1 2">CGMCC 1.12504</strain>
    </source>
</reference>
<comment type="caution">
    <text evidence="1">The sequence shown here is derived from an EMBL/GenBank/DDBJ whole genome shotgun (WGS) entry which is preliminary data.</text>
</comment>
<sequence length="30" mass="3529">MSANAKIITKLTTYSRQFHRKVLILVRKLV</sequence>
<dbReference type="EMBL" id="QLSV01000011">
    <property type="protein sequence ID" value="RAR47127.1"/>
    <property type="molecule type" value="Genomic_DNA"/>
</dbReference>
<name>A0A328WRR7_9FLAO</name>
<accession>A0A328WRR7</accession>
<gene>
    <name evidence="1" type="ORF">B0I10_11135</name>
</gene>
<organism evidence="1 2">
    <name type="scientific">Flavobacterium lacus</name>
    <dbReference type="NCBI Taxonomy" id="1353778"/>
    <lineage>
        <taxon>Bacteria</taxon>
        <taxon>Pseudomonadati</taxon>
        <taxon>Bacteroidota</taxon>
        <taxon>Flavobacteriia</taxon>
        <taxon>Flavobacteriales</taxon>
        <taxon>Flavobacteriaceae</taxon>
        <taxon>Flavobacterium</taxon>
    </lineage>
</organism>
<keyword evidence="2" id="KW-1185">Reference proteome</keyword>
<protein>
    <submittedName>
        <fullName evidence="1">Uncharacterized protein</fullName>
    </submittedName>
</protein>
<dbReference type="AlphaFoldDB" id="A0A328WRR7"/>
<proteinExistence type="predicted"/>
<dbReference type="Proteomes" id="UP000249518">
    <property type="component" value="Unassembled WGS sequence"/>
</dbReference>
<evidence type="ECO:0000313" key="1">
    <source>
        <dbReference type="EMBL" id="RAR47127.1"/>
    </source>
</evidence>
<evidence type="ECO:0000313" key="2">
    <source>
        <dbReference type="Proteomes" id="UP000249518"/>
    </source>
</evidence>